<name>A0A4D6LC73_VIGUN</name>
<proteinExistence type="predicted"/>
<dbReference type="EMBL" id="CP039347">
    <property type="protein sequence ID" value="QCD85914.1"/>
    <property type="molecule type" value="Genomic_DNA"/>
</dbReference>
<evidence type="ECO:0000313" key="2">
    <source>
        <dbReference type="Proteomes" id="UP000501690"/>
    </source>
</evidence>
<sequence>MAQHLPIQAKHRCQLKTTHQKAKNNSISAWLSPHAARRNCSRPPGGTSSPPGARDLPASLFYRYCLAEHVLPPGAPLYSALSHKGYRLAVCSGPPGAIPEAVCN</sequence>
<dbReference type="Proteomes" id="UP000501690">
    <property type="component" value="Linkage Group LG3"/>
</dbReference>
<gene>
    <name evidence="1" type="ORF">DEO72_LG3g435</name>
</gene>
<evidence type="ECO:0000313" key="1">
    <source>
        <dbReference type="EMBL" id="QCD85914.1"/>
    </source>
</evidence>
<protein>
    <submittedName>
        <fullName evidence="1">Uncharacterized protein</fullName>
    </submittedName>
</protein>
<organism evidence="1 2">
    <name type="scientific">Vigna unguiculata</name>
    <name type="common">Cowpea</name>
    <dbReference type="NCBI Taxonomy" id="3917"/>
    <lineage>
        <taxon>Eukaryota</taxon>
        <taxon>Viridiplantae</taxon>
        <taxon>Streptophyta</taxon>
        <taxon>Embryophyta</taxon>
        <taxon>Tracheophyta</taxon>
        <taxon>Spermatophyta</taxon>
        <taxon>Magnoliopsida</taxon>
        <taxon>eudicotyledons</taxon>
        <taxon>Gunneridae</taxon>
        <taxon>Pentapetalae</taxon>
        <taxon>rosids</taxon>
        <taxon>fabids</taxon>
        <taxon>Fabales</taxon>
        <taxon>Fabaceae</taxon>
        <taxon>Papilionoideae</taxon>
        <taxon>50 kb inversion clade</taxon>
        <taxon>NPAAA clade</taxon>
        <taxon>indigoferoid/millettioid clade</taxon>
        <taxon>Phaseoleae</taxon>
        <taxon>Vigna</taxon>
    </lineage>
</organism>
<reference evidence="1 2" key="1">
    <citation type="submission" date="2019-04" db="EMBL/GenBank/DDBJ databases">
        <title>An improved genome assembly and genetic linkage map for asparagus bean, Vigna unguiculata ssp. sesquipedialis.</title>
        <authorList>
            <person name="Xia Q."/>
            <person name="Zhang R."/>
            <person name="Dong Y."/>
        </authorList>
    </citation>
    <scope>NUCLEOTIDE SEQUENCE [LARGE SCALE GENOMIC DNA]</scope>
    <source>
        <tissue evidence="1">Leaf</tissue>
    </source>
</reference>
<dbReference type="AlphaFoldDB" id="A0A4D6LC73"/>
<accession>A0A4D6LC73</accession>
<keyword evidence="2" id="KW-1185">Reference proteome</keyword>